<evidence type="ECO:0000313" key="2">
    <source>
        <dbReference type="Proteomes" id="UP000233469"/>
    </source>
</evidence>
<sequence length="64" mass="6993">RQGQAVGRSSLNIPAKNKESKMVHITLNFLIIPIGGFFELLRDEVIQAIPICTSQDVSALETAI</sequence>
<dbReference type="VEuPathDB" id="FungiDB:FUN_022871"/>
<dbReference type="Proteomes" id="UP000233469">
    <property type="component" value="Unassembled WGS sequence"/>
</dbReference>
<gene>
    <name evidence="1" type="ORF">RhiirC2_750423</name>
</gene>
<protein>
    <submittedName>
        <fullName evidence="1">Uncharacterized protein</fullName>
    </submittedName>
</protein>
<name>A0A2N1N301_9GLOM</name>
<comment type="caution">
    <text evidence="1">The sequence shown here is derived from an EMBL/GenBank/DDBJ whole genome shotgun (WGS) entry which is preliminary data.</text>
</comment>
<reference evidence="1 2" key="1">
    <citation type="submission" date="2016-04" db="EMBL/GenBank/DDBJ databases">
        <title>Genome analyses suggest a sexual origin of heterokaryosis in a supposedly ancient asexual fungus.</title>
        <authorList>
            <person name="Ropars J."/>
            <person name="Sedzielewska K."/>
            <person name="Noel J."/>
            <person name="Charron P."/>
            <person name="Farinelli L."/>
            <person name="Marton T."/>
            <person name="Kruger M."/>
            <person name="Pelin A."/>
            <person name="Brachmann A."/>
            <person name="Corradi N."/>
        </authorList>
    </citation>
    <scope>NUCLEOTIDE SEQUENCE [LARGE SCALE GENOMIC DNA]</scope>
    <source>
        <strain evidence="1 2">C2</strain>
    </source>
</reference>
<dbReference type="EMBL" id="LLXL01000855">
    <property type="protein sequence ID" value="PKK68303.1"/>
    <property type="molecule type" value="Genomic_DNA"/>
</dbReference>
<evidence type="ECO:0000313" key="1">
    <source>
        <dbReference type="EMBL" id="PKK68303.1"/>
    </source>
</evidence>
<accession>A0A2N1N301</accession>
<organism evidence="1 2">
    <name type="scientific">Rhizophagus irregularis</name>
    <dbReference type="NCBI Taxonomy" id="588596"/>
    <lineage>
        <taxon>Eukaryota</taxon>
        <taxon>Fungi</taxon>
        <taxon>Fungi incertae sedis</taxon>
        <taxon>Mucoromycota</taxon>
        <taxon>Glomeromycotina</taxon>
        <taxon>Glomeromycetes</taxon>
        <taxon>Glomerales</taxon>
        <taxon>Glomeraceae</taxon>
        <taxon>Rhizophagus</taxon>
    </lineage>
</organism>
<proteinExistence type="predicted"/>
<feature type="non-terminal residue" evidence="1">
    <location>
        <position position="1"/>
    </location>
</feature>
<dbReference type="AlphaFoldDB" id="A0A2N1N301"/>
<reference evidence="1 2" key="2">
    <citation type="submission" date="2017-10" db="EMBL/GenBank/DDBJ databases">
        <title>Extensive intraspecific genome diversity in a model arbuscular mycorrhizal fungus.</title>
        <authorList>
            <person name="Chen E.C.H."/>
            <person name="Morin E."/>
            <person name="Baudet D."/>
            <person name="Noel J."/>
            <person name="Ndikumana S."/>
            <person name="Charron P."/>
            <person name="St-Onge C."/>
            <person name="Giorgi J."/>
            <person name="Grigoriev I.V."/>
            <person name="Roux C."/>
            <person name="Martin F.M."/>
            <person name="Corradi N."/>
        </authorList>
    </citation>
    <scope>NUCLEOTIDE SEQUENCE [LARGE SCALE GENOMIC DNA]</scope>
    <source>
        <strain evidence="1 2">C2</strain>
    </source>
</reference>